<gene>
    <name evidence="2" type="ORF">PAHAL_7G077000</name>
</gene>
<reference evidence="2" key="1">
    <citation type="submission" date="2018-04" db="EMBL/GenBank/DDBJ databases">
        <title>WGS assembly of Panicum hallii.</title>
        <authorList>
            <person name="Lovell J."/>
            <person name="Jenkins J."/>
            <person name="Lowry D."/>
            <person name="Mamidi S."/>
            <person name="Sreedasyam A."/>
            <person name="Weng X."/>
            <person name="Barry K."/>
            <person name="Bonette J."/>
            <person name="Campitelli B."/>
            <person name="Daum C."/>
            <person name="Gordon S."/>
            <person name="Gould B."/>
            <person name="Lipzen A."/>
            <person name="Macqueen A."/>
            <person name="Palacio-Mejia J."/>
            <person name="Plott C."/>
            <person name="Shakirov E."/>
            <person name="Shu S."/>
            <person name="Yoshinaga Y."/>
            <person name="Zane M."/>
            <person name="Rokhsar D."/>
            <person name="Grimwood J."/>
            <person name="Schmutz J."/>
            <person name="Juenger T."/>
        </authorList>
    </citation>
    <scope>NUCLEOTIDE SEQUENCE [LARGE SCALE GENOMIC DNA]</scope>
    <source>
        <strain evidence="2">FIL2</strain>
    </source>
</reference>
<feature type="compositionally biased region" description="Basic and acidic residues" evidence="1">
    <location>
        <begin position="105"/>
        <end position="125"/>
    </location>
</feature>
<sequence length="153" mass="17201">MDKGSSSKPAKQTARKKVVIHDDSDNYDVEMLMKLEEMEQYMFFRAIVLCCVEDTSGLEWDNDQLQRDDIHSEKAGNEKSMERGSDEDKGNEESVLDSNMTSDVADERDVMVDTRKDNTSVEKGYDMPTAGTYNHDTEDGTASDLEGGNNSHD</sequence>
<evidence type="ECO:0000256" key="1">
    <source>
        <dbReference type="SAM" id="MobiDB-lite"/>
    </source>
</evidence>
<dbReference type="Proteomes" id="UP000243499">
    <property type="component" value="Chromosome 7"/>
</dbReference>
<feature type="region of interest" description="Disordered" evidence="1">
    <location>
        <begin position="58"/>
        <end position="153"/>
    </location>
</feature>
<dbReference type="Gramene" id="PVH34965">
    <property type="protein sequence ID" value="PVH34965"/>
    <property type="gene ID" value="PAHAL_7G077000"/>
</dbReference>
<dbReference type="AlphaFoldDB" id="A0A2T8IBB4"/>
<protein>
    <submittedName>
        <fullName evidence="2">Uncharacterized protein</fullName>
    </submittedName>
</protein>
<dbReference type="EMBL" id="CM008052">
    <property type="protein sequence ID" value="PVH34965.1"/>
    <property type="molecule type" value="Genomic_DNA"/>
</dbReference>
<proteinExistence type="predicted"/>
<name>A0A2T8IBB4_9POAL</name>
<feature type="compositionally biased region" description="Basic and acidic residues" evidence="1">
    <location>
        <begin position="64"/>
        <end position="92"/>
    </location>
</feature>
<accession>A0A2T8IBB4</accession>
<organism evidence="2">
    <name type="scientific">Panicum hallii</name>
    <dbReference type="NCBI Taxonomy" id="206008"/>
    <lineage>
        <taxon>Eukaryota</taxon>
        <taxon>Viridiplantae</taxon>
        <taxon>Streptophyta</taxon>
        <taxon>Embryophyta</taxon>
        <taxon>Tracheophyta</taxon>
        <taxon>Spermatophyta</taxon>
        <taxon>Magnoliopsida</taxon>
        <taxon>Liliopsida</taxon>
        <taxon>Poales</taxon>
        <taxon>Poaceae</taxon>
        <taxon>PACMAD clade</taxon>
        <taxon>Panicoideae</taxon>
        <taxon>Panicodae</taxon>
        <taxon>Paniceae</taxon>
        <taxon>Panicinae</taxon>
        <taxon>Panicum</taxon>
        <taxon>Panicum sect. Panicum</taxon>
    </lineage>
</organism>
<evidence type="ECO:0000313" key="2">
    <source>
        <dbReference type="EMBL" id="PVH34965.1"/>
    </source>
</evidence>